<reference evidence="1 2" key="1">
    <citation type="submission" date="2013-09" db="EMBL/GenBank/DDBJ databases">
        <title>Biodegradation of hydrocarbons in the deep terrestrial subsurface : characterization of a microbial consortium composed of two Desulfotomaculum species originating from a deep geological formation.</title>
        <authorList>
            <person name="Aullo T."/>
            <person name="Berlendis S."/>
            <person name="Lascourreges J.-F."/>
            <person name="Dessort D."/>
            <person name="Saint-Laurent S."/>
            <person name="Schraauwers B."/>
            <person name="Mas J."/>
            <person name="Magot M."/>
            <person name="Ranchou-Peyruse A."/>
        </authorList>
    </citation>
    <scope>NUCLEOTIDE SEQUENCE [LARGE SCALE GENOMIC DNA]</scope>
    <source>
        <strain evidence="1 2">Bs107</strain>
    </source>
</reference>
<dbReference type="Proteomes" id="UP000222564">
    <property type="component" value="Unassembled WGS sequence"/>
</dbReference>
<organism evidence="1 2">
    <name type="scientific">Desulforamulus profundi</name>
    <dbReference type="NCBI Taxonomy" id="1383067"/>
    <lineage>
        <taxon>Bacteria</taxon>
        <taxon>Bacillati</taxon>
        <taxon>Bacillota</taxon>
        <taxon>Clostridia</taxon>
        <taxon>Eubacteriales</taxon>
        <taxon>Peptococcaceae</taxon>
        <taxon>Desulforamulus</taxon>
    </lineage>
</organism>
<protein>
    <submittedName>
        <fullName evidence="1">Uncharacterized protein</fullName>
    </submittedName>
</protein>
<dbReference type="RefSeq" id="WP_099082990.1">
    <property type="nucleotide sequence ID" value="NZ_AWQQ01000049.1"/>
</dbReference>
<accession>A0A2C6L2P9</accession>
<comment type="caution">
    <text evidence="1">The sequence shown here is derived from an EMBL/GenBank/DDBJ whole genome shotgun (WGS) entry which is preliminary data.</text>
</comment>
<sequence>MPCGDLVTSDDFTSGTIAAACGGTTTVIDFANQTKGRSLAETVEACTGRQRGRRSLITVST</sequence>
<dbReference type="EMBL" id="AWQQ01000049">
    <property type="protein sequence ID" value="PHJ38511.1"/>
    <property type="molecule type" value="Genomic_DNA"/>
</dbReference>
<keyword evidence="2" id="KW-1185">Reference proteome</keyword>
<dbReference type="SUPFAM" id="SSF51556">
    <property type="entry name" value="Metallo-dependent hydrolases"/>
    <property type="match status" value="1"/>
</dbReference>
<name>A0A2C6L2P9_9FIRM</name>
<evidence type="ECO:0000313" key="1">
    <source>
        <dbReference type="EMBL" id="PHJ38511.1"/>
    </source>
</evidence>
<dbReference type="AlphaFoldDB" id="A0A2C6L2P9"/>
<proteinExistence type="predicted"/>
<gene>
    <name evidence="1" type="ORF">P378_09905</name>
</gene>
<dbReference type="Gene3D" id="3.20.20.140">
    <property type="entry name" value="Metal-dependent hydrolases"/>
    <property type="match status" value="1"/>
</dbReference>
<evidence type="ECO:0000313" key="2">
    <source>
        <dbReference type="Proteomes" id="UP000222564"/>
    </source>
</evidence>
<dbReference type="InterPro" id="IPR032466">
    <property type="entry name" value="Metal_Hydrolase"/>
</dbReference>